<dbReference type="RefSeq" id="WP_088258543.1">
    <property type="nucleotide sequence ID" value="NZ_NIDE01000015.1"/>
</dbReference>
<evidence type="ECO:0000313" key="3">
    <source>
        <dbReference type="Proteomes" id="UP000214646"/>
    </source>
</evidence>
<dbReference type="OrthoDB" id="9780819at2"/>
<dbReference type="InterPro" id="IPR002881">
    <property type="entry name" value="DUF58"/>
</dbReference>
<dbReference type="InterPro" id="IPR036465">
    <property type="entry name" value="vWFA_dom_sf"/>
</dbReference>
<comment type="caution">
    <text evidence="2">The sequence shown here is derived from an EMBL/GenBank/DDBJ whole genome shotgun (WGS) entry which is preliminary data.</text>
</comment>
<gene>
    <name evidence="2" type="ORF">FRUB_07873</name>
</gene>
<feature type="domain" description="DUF58" evidence="1">
    <location>
        <begin position="44"/>
        <end position="246"/>
    </location>
</feature>
<dbReference type="PANTHER" id="PTHR33608">
    <property type="entry name" value="BLL2464 PROTEIN"/>
    <property type="match status" value="1"/>
</dbReference>
<dbReference type="Proteomes" id="UP000214646">
    <property type="component" value="Unassembled WGS sequence"/>
</dbReference>
<dbReference type="AlphaFoldDB" id="A0A225D5T9"/>
<dbReference type="CDD" id="cd00198">
    <property type="entry name" value="vWFA"/>
    <property type="match status" value="1"/>
</dbReference>
<evidence type="ECO:0000259" key="1">
    <source>
        <dbReference type="Pfam" id="PF01882"/>
    </source>
</evidence>
<reference evidence="3" key="1">
    <citation type="submission" date="2017-06" db="EMBL/GenBank/DDBJ databases">
        <title>Genome analysis of Fimbriiglobus ruber SP5, the first member of the order Planctomycetales with confirmed chitinolytic capability.</title>
        <authorList>
            <person name="Ravin N.V."/>
            <person name="Rakitin A.L."/>
            <person name="Ivanova A.A."/>
            <person name="Beletsky A.V."/>
            <person name="Kulichevskaya I.S."/>
            <person name="Mardanov A.V."/>
            <person name="Dedysh S.N."/>
        </authorList>
    </citation>
    <scope>NUCLEOTIDE SEQUENCE [LARGE SCALE GENOMIC DNA]</scope>
    <source>
        <strain evidence="3">SP5</strain>
    </source>
</reference>
<organism evidence="2 3">
    <name type="scientific">Fimbriiglobus ruber</name>
    <dbReference type="NCBI Taxonomy" id="1908690"/>
    <lineage>
        <taxon>Bacteria</taxon>
        <taxon>Pseudomonadati</taxon>
        <taxon>Planctomycetota</taxon>
        <taxon>Planctomycetia</taxon>
        <taxon>Gemmatales</taxon>
        <taxon>Gemmataceae</taxon>
        <taxon>Fimbriiglobus</taxon>
    </lineage>
</organism>
<evidence type="ECO:0000313" key="2">
    <source>
        <dbReference type="EMBL" id="OWK36951.1"/>
    </source>
</evidence>
<dbReference type="SUPFAM" id="SSF53300">
    <property type="entry name" value="vWA-like"/>
    <property type="match status" value="1"/>
</dbReference>
<dbReference type="PANTHER" id="PTHR33608:SF7">
    <property type="entry name" value="DUF58 DOMAIN-CONTAINING PROTEIN"/>
    <property type="match status" value="1"/>
</dbReference>
<keyword evidence="3" id="KW-1185">Reference proteome</keyword>
<protein>
    <recommendedName>
        <fullName evidence="1">DUF58 domain-containing protein</fullName>
    </recommendedName>
</protein>
<accession>A0A225D5T9</accession>
<dbReference type="EMBL" id="NIDE01000015">
    <property type="protein sequence ID" value="OWK36951.1"/>
    <property type="molecule type" value="Genomic_DNA"/>
</dbReference>
<sequence length="293" mass="34015">MPLFDSDFLKKLEYLSLISKRVFRGSLMAQRRTMQLGTGIEFADHREYTAGDDFRYIDWNLFARHDELLLKRFQEEEDLHVYFLVDCSRSMAFGGPPKFDFARRVAAALAYIALADLDRIAVTAFANDIVADFPLTRGKGRILSLLKFFEGLSAQGEDTNLERVATGFVHRDQRRGLVVIISDLYDPNGFERGLDLLRHRRYEPHVVQVYDKYEKEPADMLGDVEMWDVESGDSRKVTVTEKNLRQYRQLFTEFQEKVQAYCNRYALGCTRTSTEIAFDELILRMMRQAGAVR</sequence>
<dbReference type="Gene3D" id="3.40.50.410">
    <property type="entry name" value="von Willebrand factor, type A domain"/>
    <property type="match status" value="1"/>
</dbReference>
<name>A0A225D5T9_9BACT</name>
<dbReference type="Pfam" id="PF01882">
    <property type="entry name" value="DUF58"/>
    <property type="match status" value="1"/>
</dbReference>
<proteinExistence type="predicted"/>